<dbReference type="InterPro" id="IPR036388">
    <property type="entry name" value="WH-like_DNA-bd_sf"/>
</dbReference>
<keyword evidence="3 5" id="KW-0238">DNA-binding</keyword>
<proteinExistence type="predicted"/>
<evidence type="ECO:0000259" key="7">
    <source>
        <dbReference type="PROSITE" id="PS51755"/>
    </source>
</evidence>
<evidence type="ECO:0000256" key="5">
    <source>
        <dbReference type="PROSITE-ProRule" id="PRU01091"/>
    </source>
</evidence>
<dbReference type="PANTHER" id="PTHR44943">
    <property type="entry name" value="CELLULOSE SYNTHASE OPERON PROTEIN C"/>
    <property type="match status" value="1"/>
</dbReference>
<dbReference type="EMBL" id="JAJA02000001">
    <property type="protein sequence ID" value="KWS06184.1"/>
    <property type="molecule type" value="Genomic_DNA"/>
</dbReference>
<evidence type="ECO:0000256" key="4">
    <source>
        <dbReference type="PROSITE-ProRule" id="PRU00339"/>
    </source>
</evidence>
<dbReference type="Proteomes" id="UP000023435">
    <property type="component" value="Unassembled WGS sequence"/>
</dbReference>
<dbReference type="RefSeq" id="WP_051547290.1">
    <property type="nucleotide sequence ID" value="NZ_JAJA02000001.1"/>
</dbReference>
<evidence type="ECO:0000256" key="1">
    <source>
        <dbReference type="ARBA" id="ARBA00022737"/>
    </source>
</evidence>
<feature type="repeat" description="TPR" evidence="4">
    <location>
        <begin position="259"/>
        <end position="292"/>
    </location>
</feature>
<evidence type="ECO:0000256" key="3">
    <source>
        <dbReference type="ARBA" id="ARBA00023125"/>
    </source>
</evidence>
<gene>
    <name evidence="8" type="ORF">AZ78_3738</name>
</gene>
<dbReference type="CDD" id="cd00383">
    <property type="entry name" value="trans_reg_C"/>
    <property type="match status" value="1"/>
</dbReference>
<dbReference type="SMART" id="SM00028">
    <property type="entry name" value="TPR"/>
    <property type="match status" value="4"/>
</dbReference>
<evidence type="ECO:0000256" key="6">
    <source>
        <dbReference type="SAM" id="MobiDB-lite"/>
    </source>
</evidence>
<dbReference type="InterPro" id="IPR051685">
    <property type="entry name" value="Ycf3/AcsC/BcsC/TPR_MFPF"/>
</dbReference>
<keyword evidence="2 4" id="KW-0802">TPR repeat</keyword>
<dbReference type="GO" id="GO:0006355">
    <property type="term" value="P:regulation of DNA-templated transcription"/>
    <property type="evidence" value="ECO:0007669"/>
    <property type="project" value="InterPro"/>
</dbReference>
<keyword evidence="9" id="KW-1185">Reference proteome</keyword>
<dbReference type="Pfam" id="PF00486">
    <property type="entry name" value="Trans_reg_C"/>
    <property type="match status" value="1"/>
</dbReference>
<feature type="region of interest" description="Disordered" evidence="6">
    <location>
        <begin position="116"/>
        <end position="142"/>
    </location>
</feature>
<feature type="compositionally biased region" description="Low complexity" evidence="6">
    <location>
        <begin position="119"/>
        <end position="130"/>
    </location>
</feature>
<name>A0A108UBV6_9GAMM</name>
<dbReference type="PROSITE" id="PS51755">
    <property type="entry name" value="OMPR_PHOB"/>
    <property type="match status" value="1"/>
</dbReference>
<keyword evidence="1" id="KW-0677">Repeat</keyword>
<dbReference type="AlphaFoldDB" id="A0A108UBV6"/>
<dbReference type="GO" id="GO:0003677">
    <property type="term" value="F:DNA binding"/>
    <property type="evidence" value="ECO:0007669"/>
    <property type="project" value="UniProtKB-UniRule"/>
</dbReference>
<dbReference type="Gene3D" id="1.25.40.10">
    <property type="entry name" value="Tetratricopeptide repeat domain"/>
    <property type="match status" value="2"/>
</dbReference>
<evidence type="ECO:0000313" key="8">
    <source>
        <dbReference type="EMBL" id="KWS06184.1"/>
    </source>
</evidence>
<sequence length="547" mass="59603">MADAAPSAPVAGRYALADLVVDTVGQRVERDGVALKVSGLSFQLLAYLIAQGDRVVGFDELIEQVWAPAVVNEETVTQRVKLLRQAMGDDGRDPRYLRSVRGRGYQLCVRPERLRDAPEAMPADAPASEPVSGPADPSPSTTRRLAPWIAAVALLSLAGIGFGVWRSRSVTLPAPVATTPQSLTQRAEYYASLGQRDNNERAIALYQQALQETPRDRAAQVGLSRAYSARVCLFNFAPEWAVRAQTLAQDAIAADPNDAAAYAALGYSHDCRGRLNDALAGYEQALRLDPTNDATRASAAYLYDRKGRLADALVANTSLRGDPARVRFLQLQIANNLDLLGYPQAAEARYRESFRLYPDNVFSNIAWPRFLFRHGRLTEARRALDQALQRGTEHADLHLLAGELALVRGDRKDAATAFARAAALRPQASLPRTLVDLYGSPAAAQALRDRANESSEYLQKGAGYPSDWLEVALLHAGSGDSAAALLDVQRAVDEGYRDADYLGASPLFRSMAGHPEFARSLDLIHQRVADQNRQVPRELLARLTASP</sequence>
<reference evidence="8 9" key="1">
    <citation type="journal article" date="2014" name="Genome Announc.">
        <title>Draft Genome Sequence of Lysobacter capsici AZ78, a Bacterium Antagonistic to Plant-Pathogenic Oomycetes.</title>
        <authorList>
            <person name="Puopolo G."/>
            <person name="Sonego P."/>
            <person name="Engelen K."/>
            <person name="Pertot I."/>
        </authorList>
    </citation>
    <scope>NUCLEOTIDE SEQUENCE [LARGE SCALE GENOMIC DNA]</scope>
    <source>
        <strain evidence="8 9">AZ78</strain>
    </source>
</reference>
<dbReference type="OrthoDB" id="5932494at2"/>
<feature type="DNA-binding region" description="OmpR/PhoB-type" evidence="5">
    <location>
        <begin position="11"/>
        <end position="109"/>
    </location>
</feature>
<organism evidence="8 9">
    <name type="scientific">Lysobacter capsici AZ78</name>
    <dbReference type="NCBI Taxonomy" id="1444315"/>
    <lineage>
        <taxon>Bacteria</taxon>
        <taxon>Pseudomonadati</taxon>
        <taxon>Pseudomonadota</taxon>
        <taxon>Gammaproteobacteria</taxon>
        <taxon>Lysobacterales</taxon>
        <taxon>Lysobacteraceae</taxon>
        <taxon>Lysobacter</taxon>
    </lineage>
</organism>
<dbReference type="SUPFAM" id="SSF46894">
    <property type="entry name" value="C-terminal effector domain of the bipartite response regulators"/>
    <property type="match status" value="1"/>
</dbReference>
<accession>A0A108UBV6</accession>
<dbReference type="Pfam" id="PF07719">
    <property type="entry name" value="TPR_2"/>
    <property type="match status" value="1"/>
</dbReference>
<dbReference type="PROSITE" id="PS50293">
    <property type="entry name" value="TPR_REGION"/>
    <property type="match status" value="1"/>
</dbReference>
<dbReference type="Gene3D" id="1.10.10.10">
    <property type="entry name" value="Winged helix-like DNA-binding domain superfamily/Winged helix DNA-binding domain"/>
    <property type="match status" value="1"/>
</dbReference>
<dbReference type="SMART" id="SM00862">
    <property type="entry name" value="Trans_reg_C"/>
    <property type="match status" value="1"/>
</dbReference>
<dbReference type="SUPFAM" id="SSF48452">
    <property type="entry name" value="TPR-like"/>
    <property type="match status" value="1"/>
</dbReference>
<evidence type="ECO:0000313" key="9">
    <source>
        <dbReference type="Proteomes" id="UP000023435"/>
    </source>
</evidence>
<dbReference type="Pfam" id="PF13432">
    <property type="entry name" value="TPR_16"/>
    <property type="match status" value="1"/>
</dbReference>
<dbReference type="InterPro" id="IPR016032">
    <property type="entry name" value="Sig_transdc_resp-reg_C-effctor"/>
</dbReference>
<feature type="domain" description="OmpR/PhoB-type" evidence="7">
    <location>
        <begin position="11"/>
        <end position="109"/>
    </location>
</feature>
<comment type="caution">
    <text evidence="8">The sequence shown here is derived from an EMBL/GenBank/DDBJ whole genome shotgun (WGS) entry which is preliminary data.</text>
</comment>
<dbReference type="InterPro" id="IPR001867">
    <property type="entry name" value="OmpR/PhoB-type_DNA-bd"/>
</dbReference>
<protein>
    <recommendedName>
        <fullName evidence="7">OmpR/PhoB-type domain-containing protein</fullName>
    </recommendedName>
</protein>
<evidence type="ECO:0000256" key="2">
    <source>
        <dbReference type="ARBA" id="ARBA00022803"/>
    </source>
</evidence>
<dbReference type="PANTHER" id="PTHR44943:SF8">
    <property type="entry name" value="TPR REPEAT-CONTAINING PROTEIN MJ0263"/>
    <property type="match status" value="1"/>
</dbReference>
<dbReference type="PROSITE" id="PS50005">
    <property type="entry name" value="TPR"/>
    <property type="match status" value="1"/>
</dbReference>
<dbReference type="InterPro" id="IPR019734">
    <property type="entry name" value="TPR_rpt"/>
</dbReference>
<dbReference type="GO" id="GO:0000160">
    <property type="term" value="P:phosphorelay signal transduction system"/>
    <property type="evidence" value="ECO:0007669"/>
    <property type="project" value="InterPro"/>
</dbReference>
<dbReference type="InterPro" id="IPR011990">
    <property type="entry name" value="TPR-like_helical_dom_sf"/>
</dbReference>
<dbReference type="InterPro" id="IPR013105">
    <property type="entry name" value="TPR_2"/>
</dbReference>